<dbReference type="EMBL" id="CABFVA020000130">
    <property type="protein sequence ID" value="VVM08316.1"/>
    <property type="molecule type" value="Genomic_DNA"/>
</dbReference>
<dbReference type="Gene3D" id="3.90.550.10">
    <property type="entry name" value="Spore Coat Polysaccharide Biosynthesis Protein SpsA, Chain A"/>
    <property type="match status" value="2"/>
</dbReference>
<name>A0A5E6MK17_9BACT</name>
<dbReference type="PANTHER" id="PTHR43179:SF7">
    <property type="entry name" value="RHAMNOSYLTRANSFERASE WBBL"/>
    <property type="match status" value="1"/>
</dbReference>
<protein>
    <submittedName>
        <fullName evidence="1">Partial O-antigen biosynthesis protein</fullName>
    </submittedName>
</protein>
<sequence length="430" mass="47843">LPEEALYMVVREILRHPDAGLIYSDEDRIDEQGRRFVPYFKPDFSPDLLLPQNCISHLGVYRSDLLRSLGGFRSGLDGAQDYDLAFRCVERLLPGQIRHIPRVLYHWRAIPGSGAACIQAKPYMGEAARRAVVDHLRRVGEPAEVLTTPIYLIHRVCRSLPENLRVSLLLGPGITAEALGRSIERIRKQTDCPESELLVVAGGPECPKGDSEGKEGVRFLRPPAELTGPSLWNWVARQAKGEVLILLKAPVEPKAEGWLAELVSQVARPEVGAVGARILAPDGTIAEAGVVMGLEGSTGAAFQGWGSESAGYVGQAVLIRNPSAVSAACLATRRAVWEECGGFDEGYGRDLWDIDFCLRLREKGYRIVFTPYAELVRLEDSPEESTEDREPFRSKWPEWIEWDPAYNPNLSLERGYALAWPPRVERPWRG</sequence>
<reference evidence="1 2" key="1">
    <citation type="submission" date="2019-09" db="EMBL/GenBank/DDBJ databases">
        <authorList>
            <person name="Cremers G."/>
        </authorList>
    </citation>
    <scope>NUCLEOTIDE SEQUENCE [LARGE SCALE GENOMIC DNA]</scope>
    <source>
        <strain evidence="1">4A</strain>
    </source>
</reference>
<feature type="non-terminal residue" evidence="1">
    <location>
        <position position="1"/>
    </location>
</feature>
<accession>A0A5E6MK17</accession>
<gene>
    <name evidence="1" type="primary">rfbC</name>
    <name evidence="1" type="ORF">MAMT_02275</name>
</gene>
<dbReference type="InterPro" id="IPR029044">
    <property type="entry name" value="Nucleotide-diphossugar_trans"/>
</dbReference>
<dbReference type="SUPFAM" id="SSF53448">
    <property type="entry name" value="Nucleotide-diphospho-sugar transferases"/>
    <property type="match status" value="2"/>
</dbReference>
<dbReference type="PANTHER" id="PTHR43179">
    <property type="entry name" value="RHAMNOSYLTRANSFERASE WBBL"/>
    <property type="match status" value="1"/>
</dbReference>
<keyword evidence="2" id="KW-1185">Reference proteome</keyword>
<dbReference type="AlphaFoldDB" id="A0A5E6MK17"/>
<proteinExistence type="predicted"/>
<organism evidence="1 2">
    <name type="scientific">Methylacidimicrobium tartarophylax</name>
    <dbReference type="NCBI Taxonomy" id="1041768"/>
    <lineage>
        <taxon>Bacteria</taxon>
        <taxon>Pseudomonadati</taxon>
        <taxon>Verrucomicrobiota</taxon>
        <taxon>Methylacidimicrobium</taxon>
    </lineage>
</organism>
<evidence type="ECO:0000313" key="2">
    <source>
        <dbReference type="Proteomes" id="UP000334923"/>
    </source>
</evidence>
<dbReference type="Proteomes" id="UP000334923">
    <property type="component" value="Unassembled WGS sequence"/>
</dbReference>
<evidence type="ECO:0000313" key="1">
    <source>
        <dbReference type="EMBL" id="VVM08316.1"/>
    </source>
</evidence>